<dbReference type="SUPFAM" id="SSF51905">
    <property type="entry name" value="FAD/NAD(P)-binding domain"/>
    <property type="match status" value="1"/>
</dbReference>
<gene>
    <name evidence="8" type="ORF">JVT61DRAFT_731</name>
</gene>
<keyword evidence="3" id="KW-0285">Flavoprotein</keyword>
<dbReference type="GO" id="GO:0016614">
    <property type="term" value="F:oxidoreductase activity, acting on CH-OH group of donors"/>
    <property type="evidence" value="ECO:0007669"/>
    <property type="project" value="InterPro"/>
</dbReference>
<protein>
    <recommendedName>
        <fullName evidence="7">Glucose-methanol-choline oxidoreductase C-terminal domain-containing protein</fullName>
    </recommendedName>
</protein>
<sequence length="222" mass="24589">MTSNDLPHRFDDLSNRFDEAKIQDLLLSDTISTQSDSDAFNYGEVGPRADSRVVVDLRWFGGQETKKDNYVTFGGTTDIYGMPQATFNVKRSEKDDENDQKMMGDMTQVANVLGSYIPGSYPQFMEPGLVLHITGTVRIGKSDQTSVADPESRVHGFKNLWVGGNGCIPDSTACNPTSTSVAIAIKGARAVLRQLWPDSNDLKAKLQKDEEEERKQGKMDED</sequence>
<dbReference type="Pfam" id="PF05199">
    <property type="entry name" value="GMC_oxred_C"/>
    <property type="match status" value="1"/>
</dbReference>
<evidence type="ECO:0000256" key="1">
    <source>
        <dbReference type="ARBA" id="ARBA00001974"/>
    </source>
</evidence>
<evidence type="ECO:0000256" key="6">
    <source>
        <dbReference type="SAM" id="MobiDB-lite"/>
    </source>
</evidence>
<evidence type="ECO:0000256" key="2">
    <source>
        <dbReference type="ARBA" id="ARBA00010790"/>
    </source>
</evidence>
<dbReference type="SUPFAM" id="SSF54373">
    <property type="entry name" value="FAD-linked reductases, C-terminal domain"/>
    <property type="match status" value="1"/>
</dbReference>
<dbReference type="EMBL" id="JAGFBS010000001">
    <property type="protein sequence ID" value="KAG6382091.1"/>
    <property type="molecule type" value="Genomic_DNA"/>
</dbReference>
<feature type="region of interest" description="Disordered" evidence="6">
    <location>
        <begin position="201"/>
        <end position="222"/>
    </location>
</feature>
<name>A0A8I2Z116_9AGAM</name>
<evidence type="ECO:0000256" key="4">
    <source>
        <dbReference type="ARBA" id="ARBA00022827"/>
    </source>
</evidence>
<evidence type="ECO:0000313" key="9">
    <source>
        <dbReference type="Proteomes" id="UP000683000"/>
    </source>
</evidence>
<dbReference type="PANTHER" id="PTHR42784:SF1">
    <property type="entry name" value="PYRANOSE 2-OXIDASE"/>
    <property type="match status" value="1"/>
</dbReference>
<dbReference type="Proteomes" id="UP000683000">
    <property type="component" value="Unassembled WGS sequence"/>
</dbReference>
<dbReference type="OrthoDB" id="269227at2759"/>
<feature type="domain" description="Glucose-methanol-choline oxidoreductase C-terminal" evidence="7">
    <location>
        <begin position="67"/>
        <end position="184"/>
    </location>
</feature>
<keyword evidence="4" id="KW-0274">FAD</keyword>
<comment type="similarity">
    <text evidence="2">Belongs to the GMC oxidoreductase family.</text>
</comment>
<comment type="cofactor">
    <cofactor evidence="1">
        <name>FAD</name>
        <dbReference type="ChEBI" id="CHEBI:57692"/>
    </cofactor>
</comment>
<proteinExistence type="inferred from homology"/>
<reference evidence="8" key="1">
    <citation type="submission" date="2021-03" db="EMBL/GenBank/DDBJ databases">
        <title>Evolutionary innovations through gain and loss of genes in the ectomycorrhizal Boletales.</title>
        <authorList>
            <person name="Wu G."/>
            <person name="Miyauchi S."/>
            <person name="Morin E."/>
            <person name="Yang Z.-L."/>
            <person name="Xu J."/>
            <person name="Martin F.M."/>
        </authorList>
    </citation>
    <scope>NUCLEOTIDE SEQUENCE</scope>
    <source>
        <strain evidence="8">BR01</strain>
    </source>
</reference>
<evidence type="ECO:0000259" key="7">
    <source>
        <dbReference type="Pfam" id="PF05199"/>
    </source>
</evidence>
<organism evidence="8 9">
    <name type="scientific">Boletus reticuloceps</name>
    <dbReference type="NCBI Taxonomy" id="495285"/>
    <lineage>
        <taxon>Eukaryota</taxon>
        <taxon>Fungi</taxon>
        <taxon>Dikarya</taxon>
        <taxon>Basidiomycota</taxon>
        <taxon>Agaricomycotina</taxon>
        <taxon>Agaricomycetes</taxon>
        <taxon>Agaricomycetidae</taxon>
        <taxon>Boletales</taxon>
        <taxon>Boletineae</taxon>
        <taxon>Boletaceae</taxon>
        <taxon>Boletoideae</taxon>
        <taxon>Boletus</taxon>
    </lineage>
</organism>
<dbReference type="InterPro" id="IPR036188">
    <property type="entry name" value="FAD/NAD-bd_sf"/>
</dbReference>
<dbReference type="InterPro" id="IPR007867">
    <property type="entry name" value="GMC_OxRtase_C"/>
</dbReference>
<dbReference type="InterPro" id="IPR051473">
    <property type="entry name" value="P2Ox-like"/>
</dbReference>
<keyword evidence="5" id="KW-0560">Oxidoreductase</keyword>
<evidence type="ECO:0000256" key="5">
    <source>
        <dbReference type="ARBA" id="ARBA00023002"/>
    </source>
</evidence>
<evidence type="ECO:0000313" key="8">
    <source>
        <dbReference type="EMBL" id="KAG6382091.1"/>
    </source>
</evidence>
<accession>A0A8I2Z116</accession>
<keyword evidence="9" id="KW-1185">Reference proteome</keyword>
<dbReference type="AlphaFoldDB" id="A0A8I2Z116"/>
<comment type="caution">
    <text evidence="8">The sequence shown here is derived from an EMBL/GenBank/DDBJ whole genome shotgun (WGS) entry which is preliminary data.</text>
</comment>
<evidence type="ECO:0000256" key="3">
    <source>
        <dbReference type="ARBA" id="ARBA00022630"/>
    </source>
</evidence>
<dbReference type="Gene3D" id="3.50.50.60">
    <property type="entry name" value="FAD/NAD(P)-binding domain"/>
    <property type="match status" value="1"/>
</dbReference>
<dbReference type="PANTHER" id="PTHR42784">
    <property type="entry name" value="PYRANOSE 2-OXIDASE"/>
    <property type="match status" value="1"/>
</dbReference>